<evidence type="ECO:0000313" key="1">
    <source>
        <dbReference type="EMBL" id="KAL0331722.1"/>
    </source>
</evidence>
<accession>A0AAW2MMJ2</accession>
<sequence length="80" mass="9088">MAICFVVLTTDVERGFNITTKCPRIERLTRGVGLRISLAAMKPTQGSVWNVPSRGPRDWKSRILWRLALSTAAVFRRQET</sequence>
<reference evidence="1" key="2">
    <citation type="journal article" date="2024" name="Plant">
        <title>Genomic evolution and insights into agronomic trait innovations of Sesamum species.</title>
        <authorList>
            <person name="Miao H."/>
            <person name="Wang L."/>
            <person name="Qu L."/>
            <person name="Liu H."/>
            <person name="Sun Y."/>
            <person name="Le M."/>
            <person name="Wang Q."/>
            <person name="Wei S."/>
            <person name="Zheng Y."/>
            <person name="Lin W."/>
            <person name="Duan Y."/>
            <person name="Cao H."/>
            <person name="Xiong S."/>
            <person name="Wang X."/>
            <person name="Wei L."/>
            <person name="Li C."/>
            <person name="Ma Q."/>
            <person name="Ju M."/>
            <person name="Zhao R."/>
            <person name="Li G."/>
            <person name="Mu C."/>
            <person name="Tian Q."/>
            <person name="Mei H."/>
            <person name="Zhang T."/>
            <person name="Gao T."/>
            <person name="Zhang H."/>
        </authorList>
    </citation>
    <scope>NUCLEOTIDE SEQUENCE</scope>
    <source>
        <strain evidence="1">G01</strain>
    </source>
</reference>
<dbReference type="EMBL" id="JACGWK010000010">
    <property type="protein sequence ID" value="KAL0331722.1"/>
    <property type="molecule type" value="Genomic_DNA"/>
</dbReference>
<gene>
    <name evidence="1" type="ORF">Sangu_1717700</name>
</gene>
<protein>
    <submittedName>
        <fullName evidence="1">Uncharacterized protein</fullName>
    </submittedName>
</protein>
<reference evidence="1" key="1">
    <citation type="submission" date="2020-06" db="EMBL/GenBank/DDBJ databases">
        <authorList>
            <person name="Li T."/>
            <person name="Hu X."/>
            <person name="Zhang T."/>
            <person name="Song X."/>
            <person name="Zhang H."/>
            <person name="Dai N."/>
            <person name="Sheng W."/>
            <person name="Hou X."/>
            <person name="Wei L."/>
        </authorList>
    </citation>
    <scope>NUCLEOTIDE SEQUENCE</scope>
    <source>
        <strain evidence="1">G01</strain>
        <tissue evidence="1">Leaf</tissue>
    </source>
</reference>
<proteinExistence type="predicted"/>
<comment type="caution">
    <text evidence="1">The sequence shown here is derived from an EMBL/GenBank/DDBJ whole genome shotgun (WGS) entry which is preliminary data.</text>
</comment>
<dbReference type="AlphaFoldDB" id="A0AAW2MMJ2"/>
<name>A0AAW2MMJ2_9LAMI</name>
<organism evidence="1">
    <name type="scientific">Sesamum angustifolium</name>
    <dbReference type="NCBI Taxonomy" id="2727405"/>
    <lineage>
        <taxon>Eukaryota</taxon>
        <taxon>Viridiplantae</taxon>
        <taxon>Streptophyta</taxon>
        <taxon>Embryophyta</taxon>
        <taxon>Tracheophyta</taxon>
        <taxon>Spermatophyta</taxon>
        <taxon>Magnoliopsida</taxon>
        <taxon>eudicotyledons</taxon>
        <taxon>Gunneridae</taxon>
        <taxon>Pentapetalae</taxon>
        <taxon>asterids</taxon>
        <taxon>lamiids</taxon>
        <taxon>Lamiales</taxon>
        <taxon>Pedaliaceae</taxon>
        <taxon>Sesamum</taxon>
    </lineage>
</organism>